<dbReference type="GO" id="GO:0009055">
    <property type="term" value="F:electron transfer activity"/>
    <property type="evidence" value="ECO:0007669"/>
    <property type="project" value="InterPro"/>
</dbReference>
<keyword evidence="5" id="KW-0732">Signal</keyword>
<evidence type="ECO:0000256" key="3">
    <source>
        <dbReference type="ARBA" id="ARBA00023004"/>
    </source>
</evidence>
<feature type="signal peptide" evidence="5">
    <location>
        <begin position="1"/>
        <end position="21"/>
    </location>
</feature>
<gene>
    <name evidence="6" type="ORF">HLH33_05835</name>
</gene>
<evidence type="ECO:0000313" key="6">
    <source>
        <dbReference type="EMBL" id="MBB2155835.1"/>
    </source>
</evidence>
<evidence type="ECO:0000256" key="4">
    <source>
        <dbReference type="PROSITE-ProRule" id="PRU00433"/>
    </source>
</evidence>
<dbReference type="InterPro" id="IPR051459">
    <property type="entry name" value="Cytochrome_c-type_DH"/>
</dbReference>
<dbReference type="EMBL" id="JABEQG010000007">
    <property type="protein sequence ID" value="MBB2155835.1"/>
    <property type="molecule type" value="Genomic_DNA"/>
</dbReference>
<dbReference type="PROSITE" id="PS51007">
    <property type="entry name" value="CYTC"/>
    <property type="match status" value="1"/>
</dbReference>
<keyword evidence="1 4" id="KW-0349">Heme</keyword>
<dbReference type="GO" id="GO:0046872">
    <property type="term" value="F:metal ion binding"/>
    <property type="evidence" value="ECO:0007669"/>
    <property type="project" value="UniProtKB-KW"/>
</dbReference>
<evidence type="ECO:0000313" key="7">
    <source>
        <dbReference type="Proteomes" id="UP000550787"/>
    </source>
</evidence>
<dbReference type="Pfam" id="PF00034">
    <property type="entry name" value="Cytochrom_C"/>
    <property type="match status" value="1"/>
</dbReference>
<dbReference type="OMA" id="GMFGEIT"/>
<dbReference type="InterPro" id="IPR009056">
    <property type="entry name" value="Cyt_c-like_dom"/>
</dbReference>
<dbReference type="InterPro" id="IPR036909">
    <property type="entry name" value="Cyt_c-like_dom_sf"/>
</dbReference>
<dbReference type="RefSeq" id="WP_012225359.1">
    <property type="nucleotide sequence ID" value="NZ_JABEQG010000007.1"/>
</dbReference>
<evidence type="ECO:0000256" key="1">
    <source>
        <dbReference type="ARBA" id="ARBA00022617"/>
    </source>
</evidence>
<sequence length="153" mass="15210">MKKILTLAATLSLAGATTAFAAPDGQALYGANCGICHQGGGVGAPGQFPPLANRIDKIASTPEGKKYVTQVLVNGLAGSIQAGGATYVGFMPSFKSLPDDQIAAILTYLSSLGSTKPAPVFAAADLAAARAAPMSSSAVAAARKTLNAAHPLP</sequence>
<keyword evidence="2 4" id="KW-0479">Metal-binding</keyword>
<protein>
    <submittedName>
        <fullName evidence="6">Cytochrome c</fullName>
    </submittedName>
</protein>
<accession>A0A7W4FDQ0</accession>
<keyword evidence="3 4" id="KW-0408">Iron</keyword>
<feature type="chain" id="PRO_5041101399" evidence="5">
    <location>
        <begin position="22"/>
        <end position="153"/>
    </location>
</feature>
<dbReference type="AlphaFoldDB" id="A0A7W4FDQ0"/>
<dbReference type="PANTHER" id="PTHR35008:SF4">
    <property type="entry name" value="BLL4482 PROTEIN"/>
    <property type="match status" value="1"/>
</dbReference>
<dbReference type="Gene3D" id="1.10.760.10">
    <property type="entry name" value="Cytochrome c-like domain"/>
    <property type="match status" value="1"/>
</dbReference>
<organism evidence="6 7">
    <name type="scientific">Gluconacetobacter diazotrophicus</name>
    <name type="common">Acetobacter diazotrophicus</name>
    <dbReference type="NCBI Taxonomy" id="33996"/>
    <lineage>
        <taxon>Bacteria</taxon>
        <taxon>Pseudomonadati</taxon>
        <taxon>Pseudomonadota</taxon>
        <taxon>Alphaproteobacteria</taxon>
        <taxon>Acetobacterales</taxon>
        <taxon>Acetobacteraceae</taxon>
        <taxon>Gluconacetobacter</taxon>
    </lineage>
</organism>
<comment type="caution">
    <text evidence="6">The sequence shown here is derived from an EMBL/GenBank/DDBJ whole genome shotgun (WGS) entry which is preliminary data.</text>
</comment>
<dbReference type="GO" id="GO:0020037">
    <property type="term" value="F:heme binding"/>
    <property type="evidence" value="ECO:0007669"/>
    <property type="project" value="InterPro"/>
</dbReference>
<reference evidence="6 7" key="1">
    <citation type="submission" date="2020-04" db="EMBL/GenBank/DDBJ databases">
        <title>Description of novel Gluconacetobacter.</title>
        <authorList>
            <person name="Sombolestani A."/>
        </authorList>
    </citation>
    <scope>NUCLEOTIDE SEQUENCE [LARGE SCALE GENOMIC DNA]</scope>
    <source>
        <strain evidence="6 7">LMG 7603</strain>
    </source>
</reference>
<dbReference type="Proteomes" id="UP000550787">
    <property type="component" value="Unassembled WGS sequence"/>
</dbReference>
<name>A0A7W4FDQ0_GLUDI</name>
<proteinExistence type="predicted"/>
<evidence type="ECO:0000256" key="5">
    <source>
        <dbReference type="SAM" id="SignalP"/>
    </source>
</evidence>
<dbReference type="PANTHER" id="PTHR35008">
    <property type="entry name" value="BLL4482 PROTEIN-RELATED"/>
    <property type="match status" value="1"/>
</dbReference>
<evidence type="ECO:0000256" key="2">
    <source>
        <dbReference type="ARBA" id="ARBA00022723"/>
    </source>
</evidence>
<dbReference type="SUPFAM" id="SSF46626">
    <property type="entry name" value="Cytochrome c"/>
    <property type="match status" value="1"/>
</dbReference>